<reference evidence="3 4" key="1">
    <citation type="journal article" date="2019" name="Microorganisms">
        <title>Genome Insights into the Novel Species Microvirga brassicacearum, a Rapeseed Endophyte with Biotechnological Potential.</title>
        <authorList>
            <person name="Jimenez-Gomez A."/>
            <person name="Saati-Santamaria Z."/>
            <person name="Igual J.M."/>
            <person name="Rivas R."/>
            <person name="Mateos P.F."/>
            <person name="Garcia-Fraile P."/>
        </authorList>
    </citation>
    <scope>NUCLEOTIDE SEQUENCE [LARGE SCALE GENOMIC DNA]</scope>
    <source>
        <strain evidence="3 4">CDVBN77</strain>
    </source>
</reference>
<dbReference type="InterPro" id="IPR033134">
    <property type="entry name" value="Asp/Glu_racemase_AS_2"/>
</dbReference>
<gene>
    <name evidence="3" type="ORF">FEZ63_08210</name>
</gene>
<sequence>MRMVGLLGGMSWESTAIYYRSMNEIARDRLGGLHSARLLVWSVDFTDIADRQHAGDWDGAANLLIDAARRVEQAGAEALVICTNTMHKVAPEIEAAITVPLIHIADATAVAVKAAGSRRPALLATRFTMEHDFYKGRMRERHGIEALVPDENGREIVHRVIYEELCRGVVRQQSKNSYLAEIERLRMAGADGVILGCTEVGMLIGPEDVALPVFDTTRLHAEAAMAFALA</sequence>
<dbReference type="Proteomes" id="UP000325684">
    <property type="component" value="Unassembled WGS sequence"/>
</dbReference>
<dbReference type="RefSeq" id="WP_150943202.1">
    <property type="nucleotide sequence ID" value="NZ_VCMV01000013.1"/>
</dbReference>
<dbReference type="PANTHER" id="PTHR21198">
    <property type="entry name" value="GLUTAMATE RACEMASE"/>
    <property type="match status" value="1"/>
</dbReference>
<dbReference type="PANTHER" id="PTHR21198:SF7">
    <property type="entry name" value="ASPARTATE-GLUTAMATE RACEMASE FAMILY"/>
    <property type="match status" value="1"/>
</dbReference>
<evidence type="ECO:0000313" key="3">
    <source>
        <dbReference type="EMBL" id="KAB0267295.1"/>
    </source>
</evidence>
<comment type="similarity">
    <text evidence="1">Belongs to the aspartate/glutamate racemases family.</text>
</comment>
<evidence type="ECO:0000313" key="4">
    <source>
        <dbReference type="Proteomes" id="UP000325684"/>
    </source>
</evidence>
<dbReference type="OrthoDB" id="9803739at2"/>
<name>A0A5N3PCC4_9HYPH</name>
<keyword evidence="2" id="KW-0413">Isomerase</keyword>
<protein>
    <submittedName>
        <fullName evidence="3">Aspartate/glutamate racemase family protein</fullName>
    </submittedName>
</protein>
<dbReference type="EMBL" id="VCMV01000013">
    <property type="protein sequence ID" value="KAB0267295.1"/>
    <property type="molecule type" value="Genomic_DNA"/>
</dbReference>
<evidence type="ECO:0000256" key="1">
    <source>
        <dbReference type="ARBA" id="ARBA00007847"/>
    </source>
</evidence>
<dbReference type="InterPro" id="IPR004380">
    <property type="entry name" value="Asp_race"/>
</dbReference>
<dbReference type="InterPro" id="IPR015942">
    <property type="entry name" value="Asp/Glu/hydantoin_racemase"/>
</dbReference>
<organism evidence="3 4">
    <name type="scientific">Microvirga brassicacearum</name>
    <dbReference type="NCBI Taxonomy" id="2580413"/>
    <lineage>
        <taxon>Bacteria</taxon>
        <taxon>Pseudomonadati</taxon>
        <taxon>Pseudomonadota</taxon>
        <taxon>Alphaproteobacteria</taxon>
        <taxon>Hyphomicrobiales</taxon>
        <taxon>Methylobacteriaceae</taxon>
        <taxon>Microvirga</taxon>
    </lineage>
</organism>
<dbReference type="NCBIfam" id="TIGR00035">
    <property type="entry name" value="asp_race"/>
    <property type="match status" value="1"/>
</dbReference>
<dbReference type="Pfam" id="PF01177">
    <property type="entry name" value="Asp_Glu_race"/>
    <property type="match status" value="1"/>
</dbReference>
<dbReference type="Gene3D" id="3.40.50.1860">
    <property type="match status" value="2"/>
</dbReference>
<dbReference type="InterPro" id="IPR001920">
    <property type="entry name" value="Asp/Glu_race"/>
</dbReference>
<dbReference type="GO" id="GO:0047661">
    <property type="term" value="F:amino-acid racemase activity"/>
    <property type="evidence" value="ECO:0007669"/>
    <property type="project" value="InterPro"/>
</dbReference>
<dbReference type="PROSITE" id="PS00924">
    <property type="entry name" value="ASP_GLU_RACEMASE_2"/>
    <property type="match status" value="1"/>
</dbReference>
<evidence type="ECO:0000256" key="2">
    <source>
        <dbReference type="ARBA" id="ARBA00023235"/>
    </source>
</evidence>
<comment type="caution">
    <text evidence="3">The sequence shown here is derived from an EMBL/GenBank/DDBJ whole genome shotgun (WGS) entry which is preliminary data.</text>
</comment>
<proteinExistence type="inferred from homology"/>
<accession>A0A5N3PCC4</accession>
<keyword evidence="4" id="KW-1185">Reference proteome</keyword>
<dbReference type="SUPFAM" id="SSF53681">
    <property type="entry name" value="Aspartate/glutamate racemase"/>
    <property type="match status" value="2"/>
</dbReference>
<dbReference type="AlphaFoldDB" id="A0A5N3PCC4"/>